<keyword evidence="5 7" id="KW-0418">Kinase</keyword>
<dbReference type="EC" id="2.7.2.3" evidence="2"/>
<dbReference type="EMBL" id="LCHK01000017">
    <property type="protein sequence ID" value="KKT32336.1"/>
    <property type="molecule type" value="Genomic_DNA"/>
</dbReference>
<keyword evidence="6" id="KW-0067">ATP-binding</keyword>
<keyword evidence="4" id="KW-0547">Nucleotide-binding</keyword>
<dbReference type="Gene3D" id="3.40.50.1260">
    <property type="entry name" value="Phosphoglycerate kinase, N-terminal domain"/>
    <property type="match status" value="4"/>
</dbReference>
<evidence type="ECO:0000313" key="8">
    <source>
        <dbReference type="Proteomes" id="UP000034012"/>
    </source>
</evidence>
<name>A0A837IFC0_9BACT</name>
<comment type="catalytic activity">
    <reaction evidence="1">
        <text>(2R)-3-phosphoglycerate + ATP = (2R)-3-phospho-glyceroyl phosphate + ADP</text>
        <dbReference type="Rhea" id="RHEA:14801"/>
        <dbReference type="ChEBI" id="CHEBI:30616"/>
        <dbReference type="ChEBI" id="CHEBI:57604"/>
        <dbReference type="ChEBI" id="CHEBI:58272"/>
        <dbReference type="ChEBI" id="CHEBI:456216"/>
        <dbReference type="EC" id="2.7.2.3"/>
    </reaction>
</comment>
<evidence type="ECO:0000256" key="5">
    <source>
        <dbReference type="ARBA" id="ARBA00022777"/>
    </source>
</evidence>
<dbReference type="SUPFAM" id="SSF53748">
    <property type="entry name" value="Phosphoglycerate kinase"/>
    <property type="match status" value="1"/>
</dbReference>
<evidence type="ECO:0000256" key="2">
    <source>
        <dbReference type="ARBA" id="ARBA00013061"/>
    </source>
</evidence>
<keyword evidence="3" id="KW-0808">Transferase</keyword>
<dbReference type="Proteomes" id="UP000034012">
    <property type="component" value="Unassembled WGS sequence"/>
</dbReference>
<dbReference type="PANTHER" id="PTHR11406:SF23">
    <property type="entry name" value="PHOSPHOGLYCERATE KINASE 1, CHLOROPLASTIC-RELATED"/>
    <property type="match status" value="1"/>
</dbReference>
<dbReference type="GO" id="GO:0005524">
    <property type="term" value="F:ATP binding"/>
    <property type="evidence" value="ECO:0007669"/>
    <property type="project" value="UniProtKB-KW"/>
</dbReference>
<dbReference type="AlphaFoldDB" id="A0A837IFC0"/>
<dbReference type="PANTHER" id="PTHR11406">
    <property type="entry name" value="PHOSPHOGLYCERATE KINASE"/>
    <property type="match status" value="1"/>
</dbReference>
<dbReference type="Pfam" id="PF00162">
    <property type="entry name" value="PGK"/>
    <property type="match status" value="3"/>
</dbReference>
<dbReference type="GO" id="GO:0043531">
    <property type="term" value="F:ADP binding"/>
    <property type="evidence" value="ECO:0007669"/>
    <property type="project" value="TreeGrafter"/>
</dbReference>
<dbReference type="InterPro" id="IPR036043">
    <property type="entry name" value="Phosphoglycerate_kinase_sf"/>
</dbReference>
<sequence>MNMDLPKLTDLDVAGKRVLLRLDLDTDPYPDDLRIKSSEETLDYLKGEGAQIIIIAHKGRPGGKVDESLSLKPFQPIYNRWGADVKENLRFDPREEANDESFAREMASWGDVYINESFGNSHREHASIVGIPKLLPHAAGFRFQKEVENLGRVIENAKHPVVFLLSGVKQDKLAYLDGIKKFADKVLIGGRLPDYMGDEKLVSVRSRGENEQVIVGNLTMDKEDITLNTIEKFEKEIEKANTIVVSGTLGKYEDEGHRQGTERVFKAIKDLPAFKVAGGGDTEKALQVLRVTEGFDWISVGGGAMLEFLVKKTLPGIEALKQ</sequence>
<dbReference type="GO" id="GO:0006094">
    <property type="term" value="P:gluconeogenesis"/>
    <property type="evidence" value="ECO:0007669"/>
    <property type="project" value="TreeGrafter"/>
</dbReference>
<accession>A0A837IFC0</accession>
<reference evidence="7 8" key="1">
    <citation type="journal article" date="2015" name="Nature">
        <title>rRNA introns, odd ribosomes, and small enigmatic genomes across a large radiation of phyla.</title>
        <authorList>
            <person name="Brown C.T."/>
            <person name="Hug L.A."/>
            <person name="Thomas B.C."/>
            <person name="Sharon I."/>
            <person name="Castelle C.J."/>
            <person name="Singh A."/>
            <person name="Wilkins M.J."/>
            <person name="Williams K.H."/>
            <person name="Banfield J.F."/>
        </authorList>
    </citation>
    <scope>NUCLEOTIDE SEQUENCE [LARGE SCALE GENOMIC DNA]</scope>
</reference>
<evidence type="ECO:0000256" key="6">
    <source>
        <dbReference type="ARBA" id="ARBA00022840"/>
    </source>
</evidence>
<gene>
    <name evidence="7" type="ORF">UW20_C0017G0015</name>
</gene>
<evidence type="ECO:0000256" key="4">
    <source>
        <dbReference type="ARBA" id="ARBA00022741"/>
    </source>
</evidence>
<comment type="caution">
    <text evidence="7">The sequence shown here is derived from an EMBL/GenBank/DDBJ whole genome shotgun (WGS) entry which is preliminary data.</text>
</comment>
<dbReference type="GO" id="GO:0004618">
    <property type="term" value="F:phosphoglycerate kinase activity"/>
    <property type="evidence" value="ECO:0007669"/>
    <property type="project" value="UniProtKB-EC"/>
</dbReference>
<evidence type="ECO:0000313" key="7">
    <source>
        <dbReference type="EMBL" id="KKT32336.1"/>
    </source>
</evidence>
<organism evidence="7 8">
    <name type="scientific">Candidatus Woesebacteria bacterium GW2011_GWB1_44_11</name>
    <dbReference type="NCBI Taxonomy" id="1618579"/>
    <lineage>
        <taxon>Bacteria</taxon>
        <taxon>Candidatus Woeseibacteriota</taxon>
    </lineage>
</organism>
<evidence type="ECO:0000256" key="1">
    <source>
        <dbReference type="ARBA" id="ARBA00000642"/>
    </source>
</evidence>
<dbReference type="InterPro" id="IPR001576">
    <property type="entry name" value="Phosphoglycerate_kinase"/>
</dbReference>
<evidence type="ECO:0000256" key="3">
    <source>
        <dbReference type="ARBA" id="ARBA00022679"/>
    </source>
</evidence>
<proteinExistence type="predicted"/>
<protein>
    <recommendedName>
        <fullName evidence="2">phosphoglycerate kinase</fullName>
        <ecNumber evidence="2">2.7.2.3</ecNumber>
    </recommendedName>
</protein>
<dbReference type="GO" id="GO:0006096">
    <property type="term" value="P:glycolytic process"/>
    <property type="evidence" value="ECO:0007669"/>
    <property type="project" value="InterPro"/>
</dbReference>
<dbReference type="GO" id="GO:0005829">
    <property type="term" value="C:cytosol"/>
    <property type="evidence" value="ECO:0007669"/>
    <property type="project" value="TreeGrafter"/>
</dbReference>
<dbReference type="InterPro" id="IPR015824">
    <property type="entry name" value="Phosphoglycerate_kinase_N"/>
</dbReference>